<dbReference type="RefSeq" id="WP_323574075.1">
    <property type="nucleotide sequence ID" value="NZ_JAYGJQ010000001.1"/>
</dbReference>
<protein>
    <recommendedName>
        <fullName evidence="3">FHA domain-containing protein</fullName>
    </recommendedName>
</protein>
<dbReference type="Proteomes" id="UP001302274">
    <property type="component" value="Unassembled WGS sequence"/>
</dbReference>
<name>A0ABU5VPV5_9BACT</name>
<dbReference type="InterPro" id="IPR008984">
    <property type="entry name" value="SMAD_FHA_dom_sf"/>
</dbReference>
<dbReference type="Gene3D" id="2.60.200.20">
    <property type="match status" value="1"/>
</dbReference>
<reference evidence="1 2" key="1">
    <citation type="submission" date="2023-11" db="EMBL/GenBank/DDBJ databases">
        <title>A Novel Polar Bacteriovorax (B. antarcticus) Isolated from the Biocrust in Antarctica.</title>
        <authorList>
            <person name="Mun W."/>
            <person name="Choi S.Y."/>
            <person name="Mitchell R.J."/>
        </authorList>
    </citation>
    <scope>NUCLEOTIDE SEQUENCE [LARGE SCALE GENOMIC DNA]</scope>
    <source>
        <strain evidence="1 2">PP10</strain>
    </source>
</reference>
<comment type="caution">
    <text evidence="1">The sequence shown here is derived from an EMBL/GenBank/DDBJ whole genome shotgun (WGS) entry which is preliminary data.</text>
</comment>
<proteinExistence type="predicted"/>
<keyword evidence="2" id="KW-1185">Reference proteome</keyword>
<dbReference type="EMBL" id="JAYGJQ010000001">
    <property type="protein sequence ID" value="MEA9354632.1"/>
    <property type="molecule type" value="Genomic_DNA"/>
</dbReference>
<dbReference type="SUPFAM" id="SSF49879">
    <property type="entry name" value="SMAD/FHA domain"/>
    <property type="match status" value="1"/>
</dbReference>
<evidence type="ECO:0000313" key="1">
    <source>
        <dbReference type="EMBL" id="MEA9354632.1"/>
    </source>
</evidence>
<accession>A0ABU5VPV5</accession>
<gene>
    <name evidence="1" type="ORF">SHI21_00350</name>
</gene>
<evidence type="ECO:0000313" key="2">
    <source>
        <dbReference type="Proteomes" id="UP001302274"/>
    </source>
</evidence>
<evidence type="ECO:0008006" key="3">
    <source>
        <dbReference type="Google" id="ProtNLM"/>
    </source>
</evidence>
<organism evidence="1 2">
    <name type="scientific">Bacteriovorax antarcticus</name>
    <dbReference type="NCBI Taxonomy" id="3088717"/>
    <lineage>
        <taxon>Bacteria</taxon>
        <taxon>Pseudomonadati</taxon>
        <taxon>Bdellovibrionota</taxon>
        <taxon>Bacteriovoracia</taxon>
        <taxon>Bacteriovoracales</taxon>
        <taxon>Bacteriovoracaceae</taxon>
        <taxon>Bacteriovorax</taxon>
    </lineage>
</organism>
<sequence>MIHLEILTSSDPLAVGLYEFEYDHVHIGRSKKNDLIFLEKILPLNFMNLHIIQDSQGTHLVARSLTRSPFFFINGKKISGVLKVRHNDVIAFGDNQIKILDFHKNREEDDLSLAFSNFAKNAGELRFALDFIEEVLLDYEKASDV</sequence>